<dbReference type="InterPro" id="IPR002818">
    <property type="entry name" value="DJ-1/PfpI"/>
</dbReference>
<protein>
    <submittedName>
        <fullName evidence="2">Class I glutamine amidotransferase-like protein</fullName>
    </submittedName>
</protein>
<sequence length="156" mass="16428">MSPTSTPTKFGIILFPGFQLLDATGPLDALNLLATSHPLTLSIIAETLTPVSTRTDPQTMVGSVFAQSIVPTHTFSTAPRDLEVLILPGGLGTRDGSAMEAVVEFLRGYGIAKWGKGADKGKWVVTVCTGSEVLARTGVLDGKRATTNKRGFNGVR</sequence>
<dbReference type="PANTHER" id="PTHR43130">
    <property type="entry name" value="ARAC-FAMILY TRANSCRIPTIONAL REGULATOR"/>
    <property type="match status" value="1"/>
</dbReference>
<keyword evidence="2" id="KW-0808">Transferase</keyword>
<keyword evidence="3" id="KW-1185">Reference proteome</keyword>
<evidence type="ECO:0000259" key="1">
    <source>
        <dbReference type="Pfam" id="PF01965"/>
    </source>
</evidence>
<name>A0A6A6A173_9PLEO</name>
<dbReference type="Gene3D" id="3.40.50.880">
    <property type="match status" value="1"/>
</dbReference>
<keyword evidence="2" id="KW-0315">Glutamine amidotransferase</keyword>
<dbReference type="Pfam" id="PF01965">
    <property type="entry name" value="DJ-1_PfpI"/>
    <property type="match status" value="1"/>
</dbReference>
<proteinExistence type="predicted"/>
<gene>
    <name evidence="2" type="ORF">P153DRAFT_371163</name>
</gene>
<accession>A0A6A6A173</accession>
<evidence type="ECO:0000313" key="3">
    <source>
        <dbReference type="Proteomes" id="UP000799771"/>
    </source>
</evidence>
<dbReference type="GeneID" id="54409632"/>
<evidence type="ECO:0000313" key="2">
    <source>
        <dbReference type="EMBL" id="KAF2124311.1"/>
    </source>
</evidence>
<dbReference type="RefSeq" id="XP_033518704.1">
    <property type="nucleotide sequence ID" value="XM_033669200.1"/>
</dbReference>
<organism evidence="2 3">
    <name type="scientific">Dothidotthia symphoricarpi CBS 119687</name>
    <dbReference type="NCBI Taxonomy" id="1392245"/>
    <lineage>
        <taxon>Eukaryota</taxon>
        <taxon>Fungi</taxon>
        <taxon>Dikarya</taxon>
        <taxon>Ascomycota</taxon>
        <taxon>Pezizomycotina</taxon>
        <taxon>Dothideomycetes</taxon>
        <taxon>Pleosporomycetidae</taxon>
        <taxon>Pleosporales</taxon>
        <taxon>Dothidotthiaceae</taxon>
        <taxon>Dothidotthia</taxon>
    </lineage>
</organism>
<dbReference type="GO" id="GO:0016740">
    <property type="term" value="F:transferase activity"/>
    <property type="evidence" value="ECO:0007669"/>
    <property type="project" value="UniProtKB-KW"/>
</dbReference>
<feature type="domain" description="DJ-1/PfpI" evidence="1">
    <location>
        <begin position="12"/>
        <end position="149"/>
    </location>
</feature>
<dbReference type="SUPFAM" id="SSF52317">
    <property type="entry name" value="Class I glutamine amidotransferase-like"/>
    <property type="match status" value="1"/>
</dbReference>
<dbReference type="Proteomes" id="UP000799771">
    <property type="component" value="Unassembled WGS sequence"/>
</dbReference>
<dbReference type="AlphaFoldDB" id="A0A6A6A173"/>
<dbReference type="InterPro" id="IPR029062">
    <property type="entry name" value="Class_I_gatase-like"/>
</dbReference>
<dbReference type="EMBL" id="ML977520">
    <property type="protein sequence ID" value="KAF2124311.1"/>
    <property type="molecule type" value="Genomic_DNA"/>
</dbReference>
<dbReference type="OrthoDB" id="543156at2759"/>
<dbReference type="InterPro" id="IPR052158">
    <property type="entry name" value="INH-QAR"/>
</dbReference>
<reference evidence="2" key="1">
    <citation type="journal article" date="2020" name="Stud. Mycol.">
        <title>101 Dothideomycetes genomes: a test case for predicting lifestyles and emergence of pathogens.</title>
        <authorList>
            <person name="Haridas S."/>
            <person name="Albert R."/>
            <person name="Binder M."/>
            <person name="Bloem J."/>
            <person name="Labutti K."/>
            <person name="Salamov A."/>
            <person name="Andreopoulos B."/>
            <person name="Baker S."/>
            <person name="Barry K."/>
            <person name="Bills G."/>
            <person name="Bluhm B."/>
            <person name="Cannon C."/>
            <person name="Castanera R."/>
            <person name="Culley D."/>
            <person name="Daum C."/>
            <person name="Ezra D."/>
            <person name="Gonzalez J."/>
            <person name="Henrissat B."/>
            <person name="Kuo A."/>
            <person name="Liang C."/>
            <person name="Lipzen A."/>
            <person name="Lutzoni F."/>
            <person name="Magnuson J."/>
            <person name="Mondo S."/>
            <person name="Nolan M."/>
            <person name="Ohm R."/>
            <person name="Pangilinan J."/>
            <person name="Park H.-J."/>
            <person name="Ramirez L."/>
            <person name="Alfaro M."/>
            <person name="Sun H."/>
            <person name="Tritt A."/>
            <person name="Yoshinaga Y."/>
            <person name="Zwiers L.-H."/>
            <person name="Turgeon B."/>
            <person name="Goodwin S."/>
            <person name="Spatafora J."/>
            <person name="Crous P."/>
            <person name="Grigoriev I."/>
        </authorList>
    </citation>
    <scope>NUCLEOTIDE SEQUENCE</scope>
    <source>
        <strain evidence="2">CBS 119687</strain>
    </source>
</reference>
<dbReference type="PANTHER" id="PTHR43130:SF15">
    <property type="entry name" value="THIJ_PFPI FAMILY PROTEIN (AFU_ORTHOLOGUE AFUA_5G14240)"/>
    <property type="match status" value="1"/>
</dbReference>